<sequence length="995" mass="108285">VYLYTLSLLLFFTLPRPLISQRLSPISTEHNLLTEGQTWVEETLASMSLRQQIAQLIVQWLPGSYASTNSSEFKEWADWITNDQIGGIYLSIGLPHSYAAKINELQALSEVPLLVTSDFENGGPGMRINHSYALPTLLAQGGGTSFPPTMALGAIGDADMVREFARITAMEAKALGVNLNFSPVLDVNNNPDNPVINTRSFGEDPSEVARLGEAYIEGAHEGGLLVTAKHFPGHGDTDTDSHIGLPVINSGLDRLRNLELIPFQRAINVGVDAVMTAHIAISDGDESSPIPATLNPRFMGELLREEMGFDGLLVTDALTMGALADQYETGELVVLAIEAGNDVLLMPRDIGRAIEAVQQAVEMGRITPGRIESSVRRILETKARIGLHKNKTVDLNAVDEIVGRQEHLDFAALTAERSLTLLRDRDQVIPINSDKTLNVFSLTYAREEHLVAGREFDTDLRSRVSGVISRKTGPNTSVQEYEALLATASNSDLVLVNIFLPPVSGLGDIGVSEEFRNFITSQDGSTPMMVTSFGNPYLLQELSDSPGYLLAWGDHEVSQRAVVGALFGDIGLAGKLPISIPPFYSLGDGLSRPALNTNQDAGFAEIHPEDAGMSRDGLQALDQRIMQSIADGATPGAALAVARKGKLVRLRGYGNLDWDQSSAEVRPNSIYDLASLTKVVGTTTAVMILMDEGSLSLDDPVTNYLPWWAEEGSPKSEVTIGQLLLHRAGLPPFRTFYYEMTGEAAYKDAISDLDLEYEPGSTTVYSDIGLMTLAFVVEKIADRPFEDFVKHNVWDKLGMRDTGFNPPKDLRDRIAPTEIDTVFRHDHVHGEVHDENAYALGGVAGHAGLFSTVSDLTLFGQMLLNGGSLKGCLSGGRIEGEVCVPGTTRNVRIVSERLAGIFTNRFDDSATRALGWDTPSERSSAGDYFTSLAFGHTGYTGTSIWLDPELEMFVVLLTNRVNPTRNNQKHVALRRSVHDLAALAIEDRTVLLRSN</sequence>
<organism evidence="8">
    <name type="scientific">marine metagenome</name>
    <dbReference type="NCBI Taxonomy" id="408172"/>
    <lineage>
        <taxon>unclassified sequences</taxon>
        <taxon>metagenomes</taxon>
        <taxon>ecological metagenomes</taxon>
    </lineage>
</organism>
<dbReference type="GO" id="GO:0005975">
    <property type="term" value="P:carbohydrate metabolic process"/>
    <property type="evidence" value="ECO:0007669"/>
    <property type="project" value="InterPro"/>
</dbReference>
<evidence type="ECO:0000259" key="6">
    <source>
        <dbReference type="Pfam" id="PF00144"/>
    </source>
</evidence>
<dbReference type="PRINTS" id="PR00133">
    <property type="entry name" value="GLHYDRLASE3"/>
</dbReference>
<dbReference type="SUPFAM" id="SSF56601">
    <property type="entry name" value="beta-lactamase/transpeptidase-like"/>
    <property type="match status" value="1"/>
</dbReference>
<reference evidence="8" key="1">
    <citation type="submission" date="2018-05" db="EMBL/GenBank/DDBJ databases">
        <authorList>
            <person name="Lanie J.A."/>
            <person name="Ng W.-L."/>
            <person name="Kazmierczak K.M."/>
            <person name="Andrzejewski T.M."/>
            <person name="Davidsen T.M."/>
            <person name="Wayne K.J."/>
            <person name="Tettelin H."/>
            <person name="Glass J.I."/>
            <person name="Rusch D."/>
            <person name="Podicherti R."/>
            <person name="Tsui H.-C.T."/>
            <person name="Winkler M.E."/>
        </authorList>
    </citation>
    <scope>NUCLEOTIDE SEQUENCE</scope>
</reference>
<evidence type="ECO:0000256" key="4">
    <source>
        <dbReference type="ARBA" id="ARBA00022801"/>
    </source>
</evidence>
<dbReference type="InterPro" id="IPR012338">
    <property type="entry name" value="Beta-lactam/transpept-like"/>
</dbReference>
<evidence type="ECO:0000313" key="8">
    <source>
        <dbReference type="EMBL" id="SVA27197.1"/>
    </source>
</evidence>
<protein>
    <recommendedName>
        <fullName evidence="3">beta-N-acetylhexosaminidase</fullName>
        <ecNumber evidence="3">3.2.1.52</ecNumber>
    </recommendedName>
</protein>
<dbReference type="Gene3D" id="3.20.20.300">
    <property type="entry name" value="Glycoside hydrolase, family 3, N-terminal domain"/>
    <property type="match status" value="1"/>
</dbReference>
<evidence type="ECO:0000256" key="3">
    <source>
        <dbReference type="ARBA" id="ARBA00012663"/>
    </source>
</evidence>
<dbReference type="InterPro" id="IPR036962">
    <property type="entry name" value="Glyco_hydro_3_N_sf"/>
</dbReference>
<dbReference type="GO" id="GO:0009254">
    <property type="term" value="P:peptidoglycan turnover"/>
    <property type="evidence" value="ECO:0007669"/>
    <property type="project" value="TreeGrafter"/>
</dbReference>
<dbReference type="Gene3D" id="3.40.710.10">
    <property type="entry name" value="DD-peptidase/beta-lactamase superfamily"/>
    <property type="match status" value="1"/>
</dbReference>
<dbReference type="PROSITE" id="PS00775">
    <property type="entry name" value="GLYCOSYL_HYDROL_F3"/>
    <property type="match status" value="1"/>
</dbReference>
<dbReference type="EMBL" id="UINC01006383">
    <property type="protein sequence ID" value="SVA27197.1"/>
    <property type="molecule type" value="Genomic_DNA"/>
</dbReference>
<accession>A0A381UIN2</accession>
<dbReference type="Pfam" id="PF00933">
    <property type="entry name" value="Glyco_hydro_3"/>
    <property type="match status" value="1"/>
</dbReference>
<dbReference type="PANTHER" id="PTHR30480:SF13">
    <property type="entry name" value="BETA-HEXOSAMINIDASE"/>
    <property type="match status" value="1"/>
</dbReference>
<proteinExistence type="inferred from homology"/>
<evidence type="ECO:0000259" key="7">
    <source>
        <dbReference type="Pfam" id="PF00933"/>
    </source>
</evidence>
<dbReference type="PANTHER" id="PTHR30480">
    <property type="entry name" value="BETA-HEXOSAMINIDASE-RELATED"/>
    <property type="match status" value="1"/>
</dbReference>
<dbReference type="Pfam" id="PF00144">
    <property type="entry name" value="Beta-lactamase"/>
    <property type="match status" value="1"/>
</dbReference>
<dbReference type="InterPro" id="IPR036881">
    <property type="entry name" value="Glyco_hydro_3_C_sf"/>
</dbReference>
<keyword evidence="4" id="KW-0378">Hydrolase</keyword>
<dbReference type="SUPFAM" id="SSF51445">
    <property type="entry name" value="(Trans)glycosidases"/>
    <property type="match status" value="1"/>
</dbReference>
<dbReference type="InterPro" id="IPR001466">
    <property type="entry name" value="Beta-lactam-related"/>
</dbReference>
<dbReference type="AlphaFoldDB" id="A0A381UIN2"/>
<evidence type="ECO:0000256" key="5">
    <source>
        <dbReference type="ARBA" id="ARBA00023295"/>
    </source>
</evidence>
<comment type="catalytic activity">
    <reaction evidence="1">
        <text>Hydrolysis of terminal non-reducing N-acetyl-D-hexosamine residues in N-acetyl-beta-D-hexosaminides.</text>
        <dbReference type="EC" id="3.2.1.52"/>
    </reaction>
</comment>
<feature type="domain" description="Beta-lactamase-related" evidence="6">
    <location>
        <begin position="622"/>
        <end position="976"/>
    </location>
</feature>
<dbReference type="InterPro" id="IPR050226">
    <property type="entry name" value="NagZ_Beta-hexosaminidase"/>
</dbReference>
<feature type="domain" description="Glycoside hydrolase family 3 N-terminal" evidence="7">
    <location>
        <begin position="49"/>
        <end position="380"/>
    </location>
</feature>
<dbReference type="InterPro" id="IPR019800">
    <property type="entry name" value="Glyco_hydro_3_AS"/>
</dbReference>
<evidence type="ECO:0000256" key="1">
    <source>
        <dbReference type="ARBA" id="ARBA00001231"/>
    </source>
</evidence>
<dbReference type="InterPro" id="IPR001764">
    <property type="entry name" value="Glyco_hydro_3_N"/>
</dbReference>
<dbReference type="Gene3D" id="3.40.50.1700">
    <property type="entry name" value="Glycoside hydrolase family 3 C-terminal domain"/>
    <property type="match status" value="1"/>
</dbReference>
<dbReference type="SUPFAM" id="SSF52279">
    <property type="entry name" value="Beta-D-glucan exohydrolase, C-terminal domain"/>
    <property type="match status" value="1"/>
</dbReference>
<dbReference type="EC" id="3.2.1.52" evidence="3"/>
<comment type="similarity">
    <text evidence="2">Belongs to the glycosyl hydrolase 3 family.</text>
</comment>
<dbReference type="InterPro" id="IPR017853">
    <property type="entry name" value="GH"/>
</dbReference>
<keyword evidence="5" id="KW-0326">Glycosidase</keyword>
<dbReference type="GO" id="GO:0004563">
    <property type="term" value="F:beta-N-acetylhexosaminidase activity"/>
    <property type="evidence" value="ECO:0007669"/>
    <property type="project" value="UniProtKB-EC"/>
</dbReference>
<evidence type="ECO:0000256" key="2">
    <source>
        <dbReference type="ARBA" id="ARBA00005336"/>
    </source>
</evidence>
<gene>
    <name evidence="8" type="ORF">METZ01_LOCUS80051</name>
</gene>
<feature type="non-terminal residue" evidence="8">
    <location>
        <position position="1"/>
    </location>
</feature>
<name>A0A381UIN2_9ZZZZ</name>